<sequence>MGHGFCWWAVYAHFILTLRTYPTYQRREGHPPLGWQQIAA</sequence>
<reference evidence="1 2" key="1">
    <citation type="submission" date="2018-02" db="EMBL/GenBank/DDBJ databases">
        <title>Acetobacter orientalis genome.</title>
        <authorList>
            <person name="Nakashima N."/>
            <person name="Tamura T."/>
        </authorList>
    </citation>
    <scope>NUCLEOTIDE SEQUENCE [LARGE SCALE GENOMIC DNA]</scope>
    <source>
        <strain evidence="1 2">FAN1</strain>
    </source>
</reference>
<gene>
    <name evidence="1" type="ORF">AcetOrient_orf01955</name>
</gene>
<name>A0A2Z5ZGG2_9PROT</name>
<accession>A0A2Z5ZGG2</accession>
<dbReference type="KEGG" id="aot:AcetOri_orf01955"/>
<dbReference type="AlphaFoldDB" id="A0A2Z5ZGG2"/>
<dbReference type="EMBL" id="AP018515">
    <property type="protein sequence ID" value="BBC79653.1"/>
    <property type="molecule type" value="Genomic_DNA"/>
</dbReference>
<protein>
    <submittedName>
        <fullName evidence="1">Uncharacterized protein</fullName>
    </submittedName>
</protein>
<proteinExistence type="predicted"/>
<dbReference type="Proteomes" id="UP000270034">
    <property type="component" value="Chromosome"/>
</dbReference>
<organism evidence="1 2">
    <name type="scientific">Acetobacter orientalis</name>
    <dbReference type="NCBI Taxonomy" id="146474"/>
    <lineage>
        <taxon>Bacteria</taxon>
        <taxon>Pseudomonadati</taxon>
        <taxon>Pseudomonadota</taxon>
        <taxon>Alphaproteobacteria</taxon>
        <taxon>Acetobacterales</taxon>
        <taxon>Acetobacteraceae</taxon>
        <taxon>Acetobacter</taxon>
    </lineage>
</organism>
<evidence type="ECO:0000313" key="2">
    <source>
        <dbReference type="Proteomes" id="UP000270034"/>
    </source>
</evidence>
<evidence type="ECO:0000313" key="1">
    <source>
        <dbReference type="EMBL" id="BBC79653.1"/>
    </source>
</evidence>